<evidence type="ECO:0000259" key="9">
    <source>
        <dbReference type="Pfam" id="PF06144"/>
    </source>
</evidence>
<dbReference type="GO" id="GO:0009360">
    <property type="term" value="C:DNA polymerase III complex"/>
    <property type="evidence" value="ECO:0007669"/>
    <property type="project" value="InterPro"/>
</dbReference>
<keyword evidence="12" id="KW-1185">Reference proteome</keyword>
<dbReference type="NCBIfam" id="TIGR01128">
    <property type="entry name" value="holA"/>
    <property type="match status" value="1"/>
</dbReference>
<evidence type="ECO:0000256" key="4">
    <source>
        <dbReference type="ARBA" id="ARBA00022695"/>
    </source>
</evidence>
<accession>A0A4P6ZK87</accession>
<name>A0A4P6ZK87_9LACO</name>
<dbReference type="InterPro" id="IPR008921">
    <property type="entry name" value="DNA_pol3_clamp-load_cplx_C"/>
</dbReference>
<dbReference type="SUPFAM" id="SSF52540">
    <property type="entry name" value="P-loop containing nucleoside triphosphate hydrolases"/>
    <property type="match status" value="1"/>
</dbReference>
<keyword evidence="4 11" id="KW-0548">Nucleotidyltransferase</keyword>
<evidence type="ECO:0000256" key="1">
    <source>
        <dbReference type="ARBA" id="ARBA00012417"/>
    </source>
</evidence>
<evidence type="ECO:0000256" key="6">
    <source>
        <dbReference type="ARBA" id="ARBA00022932"/>
    </source>
</evidence>
<evidence type="ECO:0000256" key="5">
    <source>
        <dbReference type="ARBA" id="ARBA00022705"/>
    </source>
</evidence>
<dbReference type="OrthoDB" id="9775929at2"/>
<dbReference type="Gene3D" id="3.40.50.300">
    <property type="entry name" value="P-loop containing nucleotide triphosphate hydrolases"/>
    <property type="match status" value="1"/>
</dbReference>
<feature type="domain" description="DNA polymerase III delta N-terminal" evidence="9">
    <location>
        <begin position="19"/>
        <end position="142"/>
    </location>
</feature>
<dbReference type="InterPro" id="IPR005790">
    <property type="entry name" value="DNA_polIII_delta"/>
</dbReference>
<dbReference type="RefSeq" id="WP_133441472.1">
    <property type="nucleotide sequence ID" value="NZ_CP034726.1"/>
</dbReference>
<dbReference type="InterPro" id="IPR027417">
    <property type="entry name" value="P-loop_NTPase"/>
</dbReference>
<proteinExistence type="inferred from homology"/>
<evidence type="ECO:0000313" key="12">
    <source>
        <dbReference type="Proteomes" id="UP000294321"/>
    </source>
</evidence>
<gene>
    <name evidence="11" type="primary">holA</name>
    <name evidence="11" type="ORF">ELX58_01910</name>
</gene>
<dbReference type="GO" id="GO:0006261">
    <property type="term" value="P:DNA-templated DNA replication"/>
    <property type="evidence" value="ECO:0007669"/>
    <property type="project" value="TreeGrafter"/>
</dbReference>
<evidence type="ECO:0000256" key="3">
    <source>
        <dbReference type="ARBA" id="ARBA00022679"/>
    </source>
</evidence>
<dbReference type="AlphaFoldDB" id="A0A4P6ZK87"/>
<evidence type="ECO:0000259" key="10">
    <source>
        <dbReference type="Pfam" id="PF21694"/>
    </source>
</evidence>
<dbReference type="Pfam" id="PF06144">
    <property type="entry name" value="DNA_pol3_delta"/>
    <property type="match status" value="1"/>
</dbReference>
<feature type="domain" description="DNA polymerase III delta subunit-like C-terminal" evidence="10">
    <location>
        <begin position="216"/>
        <end position="336"/>
    </location>
</feature>
<dbReference type="InterPro" id="IPR010372">
    <property type="entry name" value="DNA_pol3_delta_N"/>
</dbReference>
<dbReference type="Proteomes" id="UP000294321">
    <property type="component" value="Chromosome"/>
</dbReference>
<evidence type="ECO:0000313" key="11">
    <source>
        <dbReference type="EMBL" id="QBP17927.1"/>
    </source>
</evidence>
<evidence type="ECO:0000256" key="8">
    <source>
        <dbReference type="ARBA" id="ARBA00049244"/>
    </source>
</evidence>
<comment type="similarity">
    <text evidence="7">Belongs to the DNA polymerase HolA subunit family.</text>
</comment>
<keyword evidence="5" id="KW-0235">DNA replication</keyword>
<dbReference type="PANTHER" id="PTHR34388">
    <property type="entry name" value="DNA POLYMERASE III SUBUNIT DELTA"/>
    <property type="match status" value="1"/>
</dbReference>
<keyword evidence="3 11" id="KW-0808">Transferase</keyword>
<dbReference type="KEGG" id="lji:ELX58_01910"/>
<dbReference type="Gene3D" id="1.10.8.60">
    <property type="match status" value="1"/>
</dbReference>
<dbReference type="Gene3D" id="1.20.272.10">
    <property type="match status" value="1"/>
</dbReference>
<dbReference type="InterPro" id="IPR048466">
    <property type="entry name" value="DNA_pol3_delta-like_C"/>
</dbReference>
<dbReference type="Pfam" id="PF21694">
    <property type="entry name" value="DNA_pol3_delta_C"/>
    <property type="match status" value="1"/>
</dbReference>
<evidence type="ECO:0000256" key="2">
    <source>
        <dbReference type="ARBA" id="ARBA00017703"/>
    </source>
</evidence>
<comment type="catalytic activity">
    <reaction evidence="8">
        <text>DNA(n) + a 2'-deoxyribonucleoside 5'-triphosphate = DNA(n+1) + diphosphate</text>
        <dbReference type="Rhea" id="RHEA:22508"/>
        <dbReference type="Rhea" id="RHEA-COMP:17339"/>
        <dbReference type="Rhea" id="RHEA-COMP:17340"/>
        <dbReference type="ChEBI" id="CHEBI:33019"/>
        <dbReference type="ChEBI" id="CHEBI:61560"/>
        <dbReference type="ChEBI" id="CHEBI:173112"/>
        <dbReference type="EC" id="2.7.7.7"/>
    </reaction>
</comment>
<dbReference type="EMBL" id="CP034726">
    <property type="protein sequence ID" value="QBP17927.1"/>
    <property type="molecule type" value="Genomic_DNA"/>
</dbReference>
<evidence type="ECO:0000256" key="7">
    <source>
        <dbReference type="ARBA" id="ARBA00034754"/>
    </source>
</evidence>
<protein>
    <recommendedName>
        <fullName evidence="2">DNA polymerase III subunit delta</fullName>
        <ecNumber evidence="1">2.7.7.7</ecNumber>
    </recommendedName>
</protein>
<dbReference type="EC" id="2.7.7.7" evidence="1"/>
<organism evidence="11 12">
    <name type="scientific">Acetilactobacillus jinshanensis</name>
    <dbReference type="NCBI Taxonomy" id="1720083"/>
    <lineage>
        <taxon>Bacteria</taxon>
        <taxon>Bacillati</taxon>
        <taxon>Bacillota</taxon>
        <taxon>Bacilli</taxon>
        <taxon>Lactobacillales</taxon>
        <taxon>Lactobacillaceae</taxon>
        <taxon>Acetilactobacillus</taxon>
    </lineage>
</organism>
<reference evidence="12" key="1">
    <citation type="submission" date="2018-12" db="EMBL/GenBank/DDBJ databases">
        <title>A new species of lactobacillus.</title>
        <authorList>
            <person name="Jian Y."/>
            <person name="Xin L."/>
            <person name="Hong Z.J."/>
            <person name="Ming L.Z."/>
            <person name="Hong X.Z."/>
        </authorList>
    </citation>
    <scope>NUCLEOTIDE SEQUENCE [LARGE SCALE GENOMIC DNA]</scope>
    <source>
        <strain evidence="12">HSLZ-75</strain>
    </source>
</reference>
<dbReference type="GO" id="GO:0003887">
    <property type="term" value="F:DNA-directed DNA polymerase activity"/>
    <property type="evidence" value="ECO:0007669"/>
    <property type="project" value="UniProtKB-KW"/>
</dbReference>
<sequence length="344" mass="39584">MGIQKLLNDLTHKKFQSIYLILGNQEYLNRLIRNRFIKLIPDGERAMNFAEYDMHTVQLDSVLNDATSTPFIGSHRLIFVDNPDFLTGKPAQKVNKNHINELVKYLKRPMPSTILVFFAPYSKLDGRKKITKTVKHTATTVNLNYFSEAQTNRFVQSVITKHGYKISPSNLSLLLQRTEGQLSSIMGDLPKLLLYCRNTKVISKKAIDTLVTKSLNQNVFDLVNDVLYQRTTQAISLYHNLIIEGQPSLQINAILVNQFRLLLQVMILYRYGYSQGSLSRMLKTNPFRIKIALRLINNFSMEQLMAADLGLIHMEIQMKSTNQSPEMLFELFMLKFAKKNSQSE</sequence>
<dbReference type="GO" id="GO:0003677">
    <property type="term" value="F:DNA binding"/>
    <property type="evidence" value="ECO:0007669"/>
    <property type="project" value="InterPro"/>
</dbReference>
<dbReference type="PANTHER" id="PTHR34388:SF1">
    <property type="entry name" value="DNA POLYMERASE III SUBUNIT DELTA"/>
    <property type="match status" value="1"/>
</dbReference>
<dbReference type="SUPFAM" id="SSF48019">
    <property type="entry name" value="post-AAA+ oligomerization domain-like"/>
    <property type="match status" value="1"/>
</dbReference>
<keyword evidence="6" id="KW-0239">DNA-directed DNA polymerase</keyword>